<dbReference type="Proteomes" id="UP000050816">
    <property type="component" value="Unassembled WGS sequence"/>
</dbReference>
<protein>
    <submittedName>
        <fullName evidence="1">Uncharacterized protein</fullName>
    </submittedName>
</protein>
<gene>
    <name evidence="1" type="ORF">FC43_GL000246</name>
</gene>
<dbReference type="PATRIC" id="fig|1423760.3.peg.264"/>
<dbReference type="EMBL" id="AZFK01000077">
    <property type="protein sequence ID" value="KRL88314.1"/>
    <property type="molecule type" value="Genomic_DNA"/>
</dbReference>
<organism evidence="1 2">
    <name type="scientific">Limosilactobacillus ingluviei DSM 15946</name>
    <dbReference type="NCBI Taxonomy" id="1423760"/>
    <lineage>
        <taxon>Bacteria</taxon>
        <taxon>Bacillati</taxon>
        <taxon>Bacillota</taxon>
        <taxon>Bacilli</taxon>
        <taxon>Lactobacillales</taxon>
        <taxon>Lactobacillaceae</taxon>
        <taxon>Limosilactobacillus</taxon>
    </lineage>
</organism>
<accession>A0A0R1UAP9</accession>
<comment type="caution">
    <text evidence="1">The sequence shown here is derived from an EMBL/GenBank/DDBJ whole genome shotgun (WGS) entry which is preliminary data.</text>
</comment>
<reference evidence="1 2" key="1">
    <citation type="journal article" date="2015" name="Genome Announc.">
        <title>Expanding the biotechnology potential of lactobacilli through comparative genomics of 213 strains and associated genera.</title>
        <authorList>
            <person name="Sun Z."/>
            <person name="Harris H.M."/>
            <person name="McCann A."/>
            <person name="Guo C."/>
            <person name="Argimon S."/>
            <person name="Zhang W."/>
            <person name="Yang X."/>
            <person name="Jeffery I.B."/>
            <person name="Cooney J.C."/>
            <person name="Kagawa T.F."/>
            <person name="Liu W."/>
            <person name="Song Y."/>
            <person name="Salvetti E."/>
            <person name="Wrobel A."/>
            <person name="Rasinkangas P."/>
            <person name="Parkhill J."/>
            <person name="Rea M.C."/>
            <person name="O'Sullivan O."/>
            <person name="Ritari J."/>
            <person name="Douillard F.P."/>
            <person name="Paul Ross R."/>
            <person name="Yang R."/>
            <person name="Briner A.E."/>
            <person name="Felis G.E."/>
            <person name="de Vos W.M."/>
            <person name="Barrangou R."/>
            <person name="Klaenhammer T.R."/>
            <person name="Caufield P.W."/>
            <person name="Cui Y."/>
            <person name="Zhang H."/>
            <person name="O'Toole P.W."/>
        </authorList>
    </citation>
    <scope>NUCLEOTIDE SEQUENCE [LARGE SCALE GENOMIC DNA]</scope>
    <source>
        <strain evidence="1 2">DSM 15946</strain>
    </source>
</reference>
<name>A0A0R1UAP9_9LACO</name>
<evidence type="ECO:0000313" key="2">
    <source>
        <dbReference type="Proteomes" id="UP000050816"/>
    </source>
</evidence>
<dbReference type="AlphaFoldDB" id="A0A0R1UAP9"/>
<proteinExistence type="predicted"/>
<sequence length="55" mass="6080">MNEAALLMTALGCDRFFSARPEKSGRIVIELLRIPVKGCNFALYSLSYLLTVSIS</sequence>
<evidence type="ECO:0000313" key="1">
    <source>
        <dbReference type="EMBL" id="KRL88314.1"/>
    </source>
</evidence>